<comment type="caution">
    <text evidence="2">The sequence shown here is derived from an EMBL/GenBank/DDBJ whole genome shotgun (WGS) entry which is preliminary data.</text>
</comment>
<protein>
    <submittedName>
        <fullName evidence="2">Helix-turn-helix domain-containing protein</fullName>
    </submittedName>
</protein>
<dbReference type="SUPFAM" id="SSF46955">
    <property type="entry name" value="Putative DNA-binding domain"/>
    <property type="match status" value="1"/>
</dbReference>
<evidence type="ECO:0000259" key="1">
    <source>
        <dbReference type="Pfam" id="PF12728"/>
    </source>
</evidence>
<accession>A0ABU5YHS8</accession>
<proteinExistence type="predicted"/>
<evidence type="ECO:0000313" key="3">
    <source>
        <dbReference type="Proteomes" id="UP001299046"/>
    </source>
</evidence>
<dbReference type="EMBL" id="JAYJJT010000004">
    <property type="protein sequence ID" value="MEB3048999.1"/>
    <property type="molecule type" value="Genomic_DNA"/>
</dbReference>
<organism evidence="2 3">
    <name type="scientific">[Mycobacterium] zoologicum</name>
    <dbReference type="NCBI Taxonomy" id="2872311"/>
    <lineage>
        <taxon>Bacteria</taxon>
        <taxon>Bacillati</taxon>
        <taxon>Actinomycetota</taxon>
        <taxon>Actinomycetes</taxon>
        <taxon>Mycobacteriales</taxon>
        <taxon>Mycobacteriaceae</taxon>
        <taxon>Mycolicibacter</taxon>
    </lineage>
</organism>
<evidence type="ECO:0000313" key="2">
    <source>
        <dbReference type="EMBL" id="MEB3048999.1"/>
    </source>
</evidence>
<dbReference type="Proteomes" id="UP001299046">
    <property type="component" value="Unassembled WGS sequence"/>
</dbReference>
<name>A0ABU5YHS8_9MYCO</name>
<gene>
    <name evidence="2" type="ORF">KV112_04450</name>
</gene>
<feature type="domain" description="Helix-turn-helix" evidence="1">
    <location>
        <begin position="4"/>
        <end position="53"/>
    </location>
</feature>
<reference evidence="2 3" key="1">
    <citation type="submission" date="2023-12" db="EMBL/GenBank/DDBJ databases">
        <title>Description of new species of Mycobacterium terrae complex isolated from sewage at the Sao Paulo Zoological Park Foundation in Brazil.</title>
        <authorList>
            <person name="Romagnoli C.L."/>
            <person name="Conceicao E.C."/>
            <person name="Machado E."/>
            <person name="Barreto L.B.P.F."/>
            <person name="Sharma A."/>
            <person name="Silva N.M."/>
            <person name="Marques L.E."/>
            <person name="Juliana M.A."/>
            <person name="Lourenco M.C.S."/>
            <person name="Digiampietri L.A."/>
            <person name="Suffys P.N."/>
            <person name="Viana-Niero C."/>
        </authorList>
    </citation>
    <scope>NUCLEOTIDE SEQUENCE [LARGE SCALE GENOMIC DNA]</scope>
    <source>
        <strain evidence="2 3">MYC123</strain>
    </source>
</reference>
<dbReference type="InterPro" id="IPR009061">
    <property type="entry name" value="DNA-bd_dom_put_sf"/>
</dbReference>
<sequence>MPELLEVNEVSKIMHTPAETLKRWRRIGYGPQSAKFGRRVLYRRTDVEAWITDRFASQ</sequence>
<keyword evidence="3" id="KW-1185">Reference proteome</keyword>
<dbReference type="InterPro" id="IPR041657">
    <property type="entry name" value="HTH_17"/>
</dbReference>
<dbReference type="RefSeq" id="WP_224865101.1">
    <property type="nucleotide sequence ID" value="NZ_JAYJJT010000004.1"/>
</dbReference>
<dbReference type="Pfam" id="PF12728">
    <property type="entry name" value="HTH_17"/>
    <property type="match status" value="1"/>
</dbReference>